<dbReference type="AlphaFoldDB" id="A0A1A9AMZ4"/>
<evidence type="ECO:0000313" key="3">
    <source>
        <dbReference type="EMBL" id="SBT57591.1"/>
    </source>
</evidence>
<dbReference type="EMBL" id="FLRE01001828">
    <property type="protein sequence ID" value="SBT57395.1"/>
    <property type="molecule type" value="Genomic_DNA"/>
</dbReference>
<evidence type="ECO:0000313" key="4">
    <source>
        <dbReference type="Proteomes" id="UP000078550"/>
    </source>
</evidence>
<keyword evidence="1" id="KW-0812">Transmembrane</keyword>
<keyword evidence="1" id="KW-1133">Transmembrane helix</keyword>
<dbReference type="Proteomes" id="UP000078555">
    <property type="component" value="Unassembled WGS sequence"/>
</dbReference>
<dbReference type="Proteomes" id="UP000078550">
    <property type="component" value="Unassembled WGS sequence"/>
</dbReference>
<evidence type="ECO:0008006" key="6">
    <source>
        <dbReference type="Google" id="ProtNLM"/>
    </source>
</evidence>
<sequence length="83" mass="9294">MHTYTKKISDVFPEITCPSEETTKNLLQQACGKEEPRLPSTLYVTPNVGSSQKIKCEETPSRTALYPVILSICIILLRIILIS</sequence>
<protein>
    <recommendedName>
        <fullName evidence="6">PIR Superfamily Protein</fullName>
    </recommendedName>
</protein>
<feature type="transmembrane region" description="Helical" evidence="1">
    <location>
        <begin position="63"/>
        <end position="82"/>
    </location>
</feature>
<reference evidence="4 5" key="2">
    <citation type="submission" date="2016-05" db="EMBL/GenBank/DDBJ databases">
        <authorList>
            <person name="Naeem Raeece"/>
        </authorList>
    </citation>
    <scope>NUCLEOTIDE SEQUENCE [LARGE SCALE GENOMIC DNA]</scope>
</reference>
<proteinExistence type="predicted"/>
<accession>A0A1A9AMZ4</accession>
<organism evidence="3 5">
    <name type="scientific">Plasmodium ovale wallikeri</name>
    <dbReference type="NCBI Taxonomy" id="864142"/>
    <lineage>
        <taxon>Eukaryota</taxon>
        <taxon>Sar</taxon>
        <taxon>Alveolata</taxon>
        <taxon>Apicomplexa</taxon>
        <taxon>Aconoidasida</taxon>
        <taxon>Haemosporida</taxon>
        <taxon>Plasmodiidae</taxon>
        <taxon>Plasmodium</taxon>
        <taxon>Plasmodium (Plasmodium)</taxon>
    </lineage>
</organism>
<keyword evidence="5" id="KW-1185">Reference proteome</keyword>
<name>A0A1A9AMZ4_PLAOA</name>
<keyword evidence="1" id="KW-0472">Membrane</keyword>
<reference evidence="3" key="1">
    <citation type="submission" date="2016-05" db="EMBL/GenBank/DDBJ databases">
        <authorList>
            <person name="Lavstsen T."/>
            <person name="Jespersen J.S."/>
        </authorList>
    </citation>
    <scope>NUCLEOTIDE SEQUENCE [LARGE SCALE GENOMIC DNA]</scope>
</reference>
<dbReference type="EMBL" id="FLRD01001565">
    <property type="protein sequence ID" value="SBT57591.1"/>
    <property type="molecule type" value="Genomic_DNA"/>
</dbReference>
<evidence type="ECO:0000256" key="1">
    <source>
        <dbReference type="SAM" id="Phobius"/>
    </source>
</evidence>
<evidence type="ECO:0000313" key="5">
    <source>
        <dbReference type="Proteomes" id="UP000078555"/>
    </source>
</evidence>
<evidence type="ECO:0000313" key="2">
    <source>
        <dbReference type="EMBL" id="SBT57395.1"/>
    </source>
</evidence>
<gene>
    <name evidence="3" type="ORF">POVWA1_082520</name>
    <name evidence="2" type="ORF">POVWA2_079270</name>
</gene>